<dbReference type="EMBL" id="DAAVEA010000058">
    <property type="protein sequence ID" value="HAF4338317.1"/>
    <property type="molecule type" value="Genomic_DNA"/>
</dbReference>
<evidence type="ECO:0000313" key="19">
    <source>
        <dbReference type="EMBL" id="HAF6340088.1"/>
    </source>
</evidence>
<dbReference type="EMBL" id="DAAWLY010000055">
    <property type="protein sequence ID" value="HAF8434619.1"/>
    <property type="molecule type" value="Genomic_DNA"/>
</dbReference>
<evidence type="ECO:0000313" key="21">
    <source>
        <dbReference type="EMBL" id="HAF8333034.1"/>
    </source>
</evidence>
<dbReference type="EMBL" id="DAAUJW010000054">
    <property type="protein sequence ID" value="HAF1770542.1"/>
    <property type="molecule type" value="Genomic_DNA"/>
</dbReference>
<dbReference type="EMBL" id="DAAVDO010000057">
    <property type="protein sequence ID" value="HAF4274344.1"/>
    <property type="molecule type" value="Genomic_DNA"/>
</dbReference>
<dbReference type="EMBL" id="DAAXZI010000034">
    <property type="protein sequence ID" value="HAG3222377.1"/>
    <property type="molecule type" value="Genomic_DNA"/>
</dbReference>
<evidence type="ECO:0000313" key="32">
    <source>
        <dbReference type="EMBL" id="HAG3773474.1"/>
    </source>
</evidence>
<evidence type="ECO:0000313" key="18">
    <source>
        <dbReference type="EMBL" id="HAF6285021.1"/>
    </source>
</evidence>
<dbReference type="EMBL" id="DAAXWA010000056">
    <property type="protein sequence ID" value="HAG2811264.1"/>
    <property type="molecule type" value="Genomic_DNA"/>
</dbReference>
<evidence type="ECO:0000313" key="2">
    <source>
        <dbReference type="EMBL" id="HAF2052876.1"/>
    </source>
</evidence>
<dbReference type="EMBL" id="DAAXRE010000057">
    <property type="protein sequence ID" value="HAG2236412.1"/>
    <property type="molecule type" value="Genomic_DNA"/>
</dbReference>
<evidence type="ECO:0000313" key="10">
    <source>
        <dbReference type="EMBL" id="HAF4255986.1"/>
    </source>
</evidence>
<comment type="caution">
    <text evidence="14">The sequence shown here is derived from an EMBL/GenBank/DDBJ whole genome shotgun (WGS) entry which is preliminary data.</text>
</comment>
<evidence type="ECO:0000313" key="4">
    <source>
        <dbReference type="EMBL" id="HAF2834358.1"/>
    </source>
</evidence>
<evidence type="ECO:0000313" key="30">
    <source>
        <dbReference type="EMBL" id="HAG3222377.1"/>
    </source>
</evidence>
<dbReference type="EMBL" id="DAAYBG010000036">
    <property type="protein sequence ID" value="HAG3454813.1"/>
    <property type="molecule type" value="Genomic_DNA"/>
</dbReference>
<evidence type="ECO:0000313" key="22">
    <source>
        <dbReference type="EMBL" id="HAF8347304.1"/>
    </source>
</evidence>
<evidence type="ECO:0000313" key="17">
    <source>
        <dbReference type="EMBL" id="HAF6239278.1"/>
    </source>
</evidence>
<evidence type="ECO:0000313" key="14">
    <source>
        <dbReference type="EMBL" id="HAF4839759.1"/>
    </source>
</evidence>
<accession>A0A747ZL66</accession>
<evidence type="ECO:0000313" key="1">
    <source>
        <dbReference type="EMBL" id="HAF1770542.1"/>
    </source>
</evidence>
<dbReference type="EMBL" id="DAAWLO010000055">
    <property type="protein sequence ID" value="HAF8393791.1"/>
    <property type="molecule type" value="Genomic_DNA"/>
</dbReference>
<evidence type="ECO:0000313" key="25">
    <source>
        <dbReference type="EMBL" id="HAF8430050.1"/>
    </source>
</evidence>
<dbReference type="EMBL" id="DAAUFY010000055">
    <property type="protein sequence ID" value="HAF2973897.1"/>
    <property type="molecule type" value="Genomic_DNA"/>
</dbReference>
<dbReference type="EMBL" id="DAAVCQ010000053">
    <property type="protein sequence ID" value="HAF4241793.1"/>
    <property type="molecule type" value="Genomic_DNA"/>
</dbReference>
<protein>
    <submittedName>
        <fullName evidence="14">Uncharacterized protein</fullName>
    </submittedName>
</protein>
<evidence type="ECO:0000313" key="31">
    <source>
        <dbReference type="EMBL" id="HAG3454813.1"/>
    </source>
</evidence>
<dbReference type="EMBL" id="DAAVRE010000054">
    <property type="protein sequence ID" value="HAF6061968.1"/>
    <property type="molecule type" value="Genomic_DNA"/>
</dbReference>
<evidence type="ECO:0000313" key="6">
    <source>
        <dbReference type="EMBL" id="HAF2960039.1"/>
    </source>
</evidence>
<dbReference type="EMBL" id="DAAVHT010000055">
    <property type="protein sequence ID" value="HAF4696522.1"/>
    <property type="molecule type" value="Genomic_DNA"/>
</dbReference>
<proteinExistence type="predicted"/>
<evidence type="ECO:0000313" key="29">
    <source>
        <dbReference type="EMBL" id="HAG2811264.1"/>
    </source>
</evidence>
<gene>
    <name evidence="22" type="ORF">G5T43_004655</name>
    <name evidence="23" type="ORF">G5T51_004649</name>
    <name evidence="26" type="ORF">G5T61_004651</name>
    <name evidence="21" type="ORF">G5T72_004651</name>
    <name evidence="25" type="ORF">G5T86_004651</name>
    <name evidence="24" type="ORF">G5U04_004650</name>
    <name evidence="27" type="ORF">G5V06_004657</name>
    <name evidence="30" type="ORF">G8006_004542</name>
    <name evidence="31" type="ORF">G8160_004541</name>
    <name evidence="32" type="ORF">G8414_004543</name>
    <name evidence="9" type="ORF">G8J92_004777</name>
    <name evidence="4" type="ORF">G8K11_004776</name>
    <name evidence="16" type="ORF">G8K14_004783</name>
    <name evidence="11" type="ORF">G8K28_004796</name>
    <name evidence="7" type="ORF">G8K34_004775</name>
    <name evidence="5" type="ORF">G8K51_004770</name>
    <name evidence="15" type="ORF">G8K57_004779</name>
    <name evidence="12" type="ORF">G8K61_004773</name>
    <name evidence="6" type="ORF">G8K76_004802</name>
    <name evidence="3" type="ORF">G8L26_004785</name>
    <name evidence="8" type="ORF">G8L36_004779</name>
    <name evidence="20" type="ORF">G8L38_004782</name>
    <name evidence="14" type="ORF">G8L50_004775</name>
    <name evidence="17" type="ORF">G8M33_004774</name>
    <name evidence="13" type="ORF">G8N98_004855</name>
    <name evidence="28" type="ORF">G8V48_004647</name>
    <name evidence="29" type="ORF">G8Y93_004647</name>
    <name evidence="18" type="ORF">G9B07_004779</name>
    <name evidence="10" type="ORF">G9B10_004771</name>
    <name evidence="1" type="ORF">G9B29_004778</name>
    <name evidence="2" type="ORF">G9B41_004779</name>
    <name evidence="19" type="ORF">G9E45_004796</name>
</gene>
<evidence type="ECO:0000313" key="13">
    <source>
        <dbReference type="EMBL" id="HAF4696522.1"/>
    </source>
</evidence>
<dbReference type="EMBL" id="DAAWNU010000054">
    <property type="protein sequence ID" value="HAF8661232.1"/>
    <property type="molecule type" value="Genomic_DNA"/>
</dbReference>
<dbReference type="EMBL" id="DAAUHK010000052">
    <property type="protein sequence ID" value="HAF2848102.1"/>
    <property type="molecule type" value="Genomic_DNA"/>
</dbReference>
<dbReference type="EMBL" id="DAAUEV010000056">
    <property type="protein sequence ID" value="HAF2052876.1"/>
    <property type="molecule type" value="Genomic_DNA"/>
</dbReference>
<dbReference type="EMBL" id="DAAVCJ010000056">
    <property type="protein sequence ID" value="HAF4228248.1"/>
    <property type="molecule type" value="Genomic_DNA"/>
</dbReference>
<dbReference type="EMBL" id="DAAYDW010000034">
    <property type="protein sequence ID" value="HAG3773474.1"/>
    <property type="molecule type" value="Genomic_DNA"/>
</dbReference>
<evidence type="ECO:0000313" key="26">
    <source>
        <dbReference type="EMBL" id="HAF8434619.1"/>
    </source>
</evidence>
<dbReference type="EMBL" id="DAAVPU010000054">
    <property type="protein sequence ID" value="HAF6285021.1"/>
    <property type="molecule type" value="Genomic_DNA"/>
</dbReference>
<dbReference type="EMBL" id="DAAVOO010000058">
    <property type="protein sequence ID" value="HAF6340088.1"/>
    <property type="molecule type" value="Genomic_DNA"/>
</dbReference>
<evidence type="ECO:0000313" key="7">
    <source>
        <dbReference type="EMBL" id="HAF2973897.1"/>
    </source>
</evidence>
<evidence type="ECO:0000313" key="3">
    <source>
        <dbReference type="EMBL" id="HAF2793038.1"/>
    </source>
</evidence>
<dbReference type="EMBL" id="DAAVOY010000057">
    <property type="protein sequence ID" value="HAF6362970.1"/>
    <property type="molecule type" value="Genomic_DNA"/>
</dbReference>
<evidence type="ECO:0000313" key="12">
    <source>
        <dbReference type="EMBL" id="HAF4338317.1"/>
    </source>
</evidence>
<dbReference type="AlphaFoldDB" id="A0A747ZL66"/>
<dbReference type="EMBL" id="DAAUFW010000062">
    <property type="protein sequence ID" value="HAF2960039.1"/>
    <property type="molecule type" value="Genomic_DNA"/>
</dbReference>
<dbReference type="RefSeq" id="WP_157797529.1">
    <property type="nucleotide sequence ID" value="NZ_JAVSZT010000072.1"/>
</dbReference>
<dbReference type="EMBL" id="DAAUHF010000052">
    <property type="protein sequence ID" value="HAF2834358.1"/>
    <property type="molecule type" value="Genomic_DNA"/>
</dbReference>
<evidence type="ECO:0000313" key="20">
    <source>
        <dbReference type="EMBL" id="HAF6362970.1"/>
    </source>
</evidence>
<organism evidence="14">
    <name type="scientific">Salmonella enterica</name>
    <name type="common">Salmonella choleraesuis</name>
    <dbReference type="NCBI Taxonomy" id="28901"/>
    <lineage>
        <taxon>Bacteria</taxon>
        <taxon>Pseudomonadati</taxon>
        <taxon>Pseudomonadota</taxon>
        <taxon>Gammaproteobacteria</taxon>
        <taxon>Enterobacterales</taxon>
        <taxon>Enterobacteriaceae</taxon>
        <taxon>Salmonella</taxon>
    </lineage>
</organism>
<dbReference type="EMBL" id="DAAWLC010000054">
    <property type="protein sequence ID" value="HAF8333034.1"/>
    <property type="molecule type" value="Genomic_DNA"/>
</dbReference>
<evidence type="ECO:0000313" key="11">
    <source>
        <dbReference type="EMBL" id="HAF4274344.1"/>
    </source>
</evidence>
<evidence type="ECO:0000313" key="23">
    <source>
        <dbReference type="EMBL" id="HAF8379858.1"/>
    </source>
</evidence>
<evidence type="ECO:0000313" key="16">
    <source>
        <dbReference type="EMBL" id="HAF6225667.1"/>
    </source>
</evidence>
<dbReference type="EMBL" id="DAAVCZ010000054">
    <property type="protein sequence ID" value="HAF4839759.1"/>
    <property type="molecule type" value="Genomic_DNA"/>
</dbReference>
<evidence type="ECO:0000313" key="27">
    <source>
        <dbReference type="EMBL" id="HAF8661232.1"/>
    </source>
</evidence>
<reference evidence="14" key="1">
    <citation type="journal article" date="2018" name="Genome Biol.">
        <title>SKESA: strategic k-mer extension for scrupulous assemblies.</title>
        <authorList>
            <person name="Souvorov A."/>
            <person name="Agarwala R."/>
            <person name="Lipman D.J."/>
        </authorList>
    </citation>
    <scope>NUCLEOTIDE SEQUENCE</scope>
    <source>
        <strain evidence="10">MA.01-02561</strain>
        <strain evidence="18">MA.07ba 5367</strain>
        <strain evidence="11">MA.DB_4</strain>
        <strain evidence="3">MA.DB_6</strain>
        <strain evidence="28">MA.DP_P11</strain>
        <strain evidence="27">MA.DP_P5</strain>
        <strain evidence="29">MA.DP_P7</strain>
        <strain evidence="6">MA.JE_S09-000642</strain>
        <strain evidence="32">MA.MC_06-0521</strain>
        <strain evidence="30">MA.MC_06-0789</strain>
        <strain evidence="31">MA.MC_07-0005</strain>
        <strain evidence="14">MA.MZ044</strain>
        <strain evidence="17">MA.MZ045</strain>
        <strain evidence="9">MA.NL_C1</strain>
        <strain evidence="1">MA.NL_C2</strain>
        <strain evidence="7">MA.NL_C3</strain>
        <strain evidence="16">MA.NL_C5</strain>
        <strain evidence="8">MA.NL_C6</strain>
        <strain evidence="26">MA.NL_D1</strain>
        <strain evidence="25">MA.NL_D14</strain>
        <strain evidence="19">MA.NL_D15</strain>
        <strain evidence="2">MA.NL_D17</strain>
        <strain evidence="5">MA.NL_D26</strain>
        <strain evidence="4">MA.NL_D27</strain>
        <strain evidence="15">MA.NL_D28</strain>
        <strain evidence="21">MA.NL_D4</strain>
        <strain evidence="24">MA.NL_D5</strain>
        <strain evidence="12">MA.NL_D6</strain>
        <strain evidence="13">MA.SE08/24</strain>
    </source>
</reference>
<evidence type="ECO:0000313" key="8">
    <source>
        <dbReference type="EMBL" id="HAF4228248.1"/>
    </source>
</evidence>
<dbReference type="EMBL" id="DAAVCR010000056">
    <property type="protein sequence ID" value="HAF4255986.1"/>
    <property type="molecule type" value="Genomic_DNA"/>
</dbReference>
<evidence type="ECO:0000313" key="9">
    <source>
        <dbReference type="EMBL" id="HAF4241793.1"/>
    </source>
</evidence>
<dbReference type="EMBL" id="DAAVPP010000052">
    <property type="protein sequence ID" value="HAF6239278.1"/>
    <property type="molecule type" value="Genomic_DNA"/>
</dbReference>
<dbReference type="EMBL" id="DAAVPI010000055">
    <property type="protein sequence ID" value="HAF6225667.1"/>
    <property type="molecule type" value="Genomic_DNA"/>
</dbReference>
<evidence type="ECO:0000313" key="28">
    <source>
        <dbReference type="EMBL" id="HAG2236412.1"/>
    </source>
</evidence>
<reference evidence="14" key="2">
    <citation type="submission" date="2020-02" db="EMBL/GenBank/DDBJ databases">
        <authorList>
            <consortium name="NCBI Pathogen Detection Project"/>
        </authorList>
    </citation>
    <scope>NUCLEOTIDE SEQUENCE</scope>
    <source>
        <strain evidence="10">MA.01-02561</strain>
        <strain evidence="18">MA.07ba 5367</strain>
        <strain evidence="11">MA.DB_4</strain>
        <strain evidence="3">MA.DB_6</strain>
        <strain evidence="28">MA.DP_P11</strain>
        <strain evidence="27">MA.DP_P5</strain>
        <strain evidence="29">MA.DP_P7</strain>
        <strain evidence="6">MA.JE_S09-000642</strain>
        <strain evidence="32">MA.MC_06-0521</strain>
        <strain evidence="30">MA.MC_06-0789</strain>
        <strain evidence="31">MA.MC_07-0005</strain>
        <strain evidence="14">MA.MZ044</strain>
        <strain evidence="17">MA.MZ045</strain>
        <strain evidence="9">MA.NL_C1</strain>
        <strain evidence="1">MA.NL_C2</strain>
        <strain evidence="7">MA.NL_C3</strain>
        <strain evidence="16">MA.NL_C5</strain>
        <strain evidence="8">MA.NL_C6</strain>
        <strain evidence="26">MA.NL_D1</strain>
        <strain evidence="25">MA.NL_D14</strain>
        <strain evidence="19">MA.NL_D15</strain>
        <strain evidence="2">MA.NL_D17</strain>
        <strain evidence="5">MA.NL_D26</strain>
        <strain evidence="4">MA.NL_D27</strain>
        <strain evidence="15">MA.NL_D28</strain>
        <strain evidence="21">MA.NL_D4</strain>
        <strain evidence="24">MA.NL_D5</strain>
        <strain evidence="12">MA.NL_D6</strain>
        <strain evidence="13">MA.SE08/24</strain>
    </source>
</reference>
<dbReference type="EMBL" id="DAAWLM010000054">
    <property type="protein sequence ID" value="HAF8379858.1"/>
    <property type="molecule type" value="Genomic_DNA"/>
</dbReference>
<dbReference type="EMBL" id="DAAUFG010000053">
    <property type="protein sequence ID" value="HAF2793038.1"/>
    <property type="molecule type" value="Genomic_DNA"/>
</dbReference>
<evidence type="ECO:0000313" key="24">
    <source>
        <dbReference type="EMBL" id="HAF8393791.1"/>
    </source>
</evidence>
<dbReference type="EMBL" id="DAAWLG010000053">
    <property type="protein sequence ID" value="HAF8347304.1"/>
    <property type="molecule type" value="Genomic_DNA"/>
</dbReference>
<evidence type="ECO:0000313" key="15">
    <source>
        <dbReference type="EMBL" id="HAF6061968.1"/>
    </source>
</evidence>
<sequence>MSIVTNFQIGHLSSDYQPVPAAGSFQKSKTRVFKNTLFPKSRILIFVFTEN</sequence>
<dbReference type="EMBL" id="DAAWLX010000053">
    <property type="protein sequence ID" value="HAF8430050.1"/>
    <property type="molecule type" value="Genomic_DNA"/>
</dbReference>
<evidence type="ECO:0000313" key="5">
    <source>
        <dbReference type="EMBL" id="HAF2848102.1"/>
    </source>
</evidence>
<name>A0A747ZL66_SALER</name>